<dbReference type="PANTHER" id="PTHR13439:SF6">
    <property type="entry name" value="AAR085WP"/>
    <property type="match status" value="1"/>
</dbReference>
<evidence type="ECO:0000256" key="2">
    <source>
        <dbReference type="ARBA" id="ARBA00022692"/>
    </source>
</evidence>
<dbReference type="EMBL" id="LT598468">
    <property type="protein sequence ID" value="SCV03121.1"/>
    <property type="molecule type" value="Genomic_DNA"/>
</dbReference>
<accession>A0A1G4KFB7</accession>
<feature type="transmembrane region" description="Helical" evidence="6">
    <location>
        <begin position="6"/>
        <end position="25"/>
    </location>
</feature>
<keyword evidence="3 6" id="KW-1133">Transmembrane helix</keyword>
<dbReference type="InterPro" id="IPR006634">
    <property type="entry name" value="TLC-dom"/>
</dbReference>
<keyword evidence="9" id="KW-1185">Reference proteome</keyword>
<reference evidence="9" key="1">
    <citation type="submission" date="2016-03" db="EMBL/GenBank/DDBJ databases">
        <authorList>
            <person name="Devillers H."/>
        </authorList>
    </citation>
    <scope>NUCLEOTIDE SEQUENCE [LARGE SCALE GENOMIC DNA]</scope>
</reference>
<dbReference type="GO" id="GO:0005783">
    <property type="term" value="C:endoplasmic reticulum"/>
    <property type="evidence" value="ECO:0007669"/>
    <property type="project" value="TreeGrafter"/>
</dbReference>
<feature type="domain" description="TLC" evidence="7">
    <location>
        <begin position="93"/>
        <end position="306"/>
    </location>
</feature>
<dbReference type="Pfam" id="PF03798">
    <property type="entry name" value="TRAM_LAG1_CLN8"/>
    <property type="match status" value="1"/>
</dbReference>
<protein>
    <submittedName>
        <fullName evidence="8">LAMI_0H05644g1_1</fullName>
    </submittedName>
</protein>
<organism evidence="8 9">
    <name type="scientific">Lachancea mirantina</name>
    <dbReference type="NCBI Taxonomy" id="1230905"/>
    <lineage>
        <taxon>Eukaryota</taxon>
        <taxon>Fungi</taxon>
        <taxon>Dikarya</taxon>
        <taxon>Ascomycota</taxon>
        <taxon>Saccharomycotina</taxon>
        <taxon>Saccharomycetes</taxon>
        <taxon>Saccharomycetales</taxon>
        <taxon>Saccharomycetaceae</taxon>
        <taxon>Lachancea</taxon>
    </lineage>
</organism>
<feature type="transmembrane region" description="Helical" evidence="6">
    <location>
        <begin position="277"/>
        <end position="300"/>
    </location>
</feature>
<evidence type="ECO:0000256" key="6">
    <source>
        <dbReference type="SAM" id="Phobius"/>
    </source>
</evidence>
<sequence length="320" mass="36286">MDTLVTFIMGLPCPVGVLTPVSTFLSSKKIITSPNLLMQMHSIVYVAIAYHIVFLVSQWILFPPLVRLRFACEKPENDKKPETKVDDEIKQADLVNQSAVHFVSLVQSLVILYLSLSYLSGHGRSTHPTPESRVFSQSPKTDVVCVFAVGYFVWDALISVMYSSFPFVLHGVVSMVMFSIGLQPYIQYYAPAFLLFELSNPFLNFRWFGIKYLPQVSDRNHSFVARVCNALQLANNVILMLVFLLARIVWGWLKIGELCYDFFQVRNDPRFRPLETAVIVAGNLTLDVLNVVWFSTMLGVAKRIVSKRGRVQDKPVTEAH</sequence>
<dbReference type="InterPro" id="IPR050846">
    <property type="entry name" value="TLCD"/>
</dbReference>
<evidence type="ECO:0000313" key="8">
    <source>
        <dbReference type="EMBL" id="SCV03121.1"/>
    </source>
</evidence>
<dbReference type="SMART" id="SM00724">
    <property type="entry name" value="TLC"/>
    <property type="match status" value="1"/>
</dbReference>
<proteinExistence type="predicted"/>
<evidence type="ECO:0000256" key="1">
    <source>
        <dbReference type="ARBA" id="ARBA00004141"/>
    </source>
</evidence>
<gene>
    <name evidence="8" type="ORF">LAMI_0H05644G</name>
</gene>
<name>A0A1G4KFB7_9SACH</name>
<evidence type="ECO:0000256" key="4">
    <source>
        <dbReference type="ARBA" id="ARBA00023136"/>
    </source>
</evidence>
<evidence type="ECO:0000256" key="5">
    <source>
        <dbReference type="PROSITE-ProRule" id="PRU00205"/>
    </source>
</evidence>
<keyword evidence="2 5" id="KW-0812">Transmembrane</keyword>
<dbReference type="PANTHER" id="PTHR13439">
    <property type="entry name" value="CT120 PROTEIN"/>
    <property type="match status" value="1"/>
</dbReference>
<evidence type="ECO:0000259" key="7">
    <source>
        <dbReference type="PROSITE" id="PS50922"/>
    </source>
</evidence>
<dbReference type="GO" id="GO:0016020">
    <property type="term" value="C:membrane"/>
    <property type="evidence" value="ECO:0007669"/>
    <property type="project" value="UniProtKB-SubCell"/>
</dbReference>
<comment type="subcellular location">
    <subcellularLocation>
        <location evidence="1">Membrane</location>
        <topology evidence="1">Multi-pass membrane protein</topology>
    </subcellularLocation>
</comment>
<dbReference type="AlphaFoldDB" id="A0A1G4KFB7"/>
<keyword evidence="4 5" id="KW-0472">Membrane</keyword>
<feature type="transmembrane region" description="Helical" evidence="6">
    <location>
        <begin position="37"/>
        <end position="61"/>
    </location>
</feature>
<feature type="transmembrane region" description="Helical" evidence="6">
    <location>
        <begin position="99"/>
        <end position="120"/>
    </location>
</feature>
<evidence type="ECO:0000313" key="9">
    <source>
        <dbReference type="Proteomes" id="UP000191024"/>
    </source>
</evidence>
<dbReference type="Proteomes" id="UP000191024">
    <property type="component" value="Chromosome H"/>
</dbReference>
<feature type="transmembrane region" description="Helical" evidence="6">
    <location>
        <begin position="233"/>
        <end position="253"/>
    </location>
</feature>
<dbReference type="OrthoDB" id="10266980at2759"/>
<evidence type="ECO:0000256" key="3">
    <source>
        <dbReference type="ARBA" id="ARBA00022989"/>
    </source>
</evidence>
<dbReference type="GO" id="GO:0055088">
    <property type="term" value="P:lipid homeostasis"/>
    <property type="evidence" value="ECO:0007669"/>
    <property type="project" value="TreeGrafter"/>
</dbReference>
<feature type="transmembrane region" description="Helical" evidence="6">
    <location>
        <begin position="141"/>
        <end position="161"/>
    </location>
</feature>
<dbReference type="PROSITE" id="PS50922">
    <property type="entry name" value="TLC"/>
    <property type="match status" value="1"/>
</dbReference>